<feature type="domain" description="GST N-terminal" evidence="1">
    <location>
        <begin position="30"/>
        <end position="109"/>
    </location>
</feature>
<dbReference type="GO" id="GO:0006559">
    <property type="term" value="P:L-phenylalanine catabolic process"/>
    <property type="evidence" value="ECO:0007669"/>
    <property type="project" value="TreeGrafter"/>
</dbReference>
<organism evidence="2 3">
    <name type="scientific">Rhizobium leguminosarum</name>
    <dbReference type="NCBI Taxonomy" id="384"/>
    <lineage>
        <taxon>Bacteria</taxon>
        <taxon>Pseudomonadati</taxon>
        <taxon>Pseudomonadota</taxon>
        <taxon>Alphaproteobacteria</taxon>
        <taxon>Hyphomicrobiales</taxon>
        <taxon>Rhizobiaceae</taxon>
        <taxon>Rhizobium/Agrobacterium group</taxon>
        <taxon>Rhizobium</taxon>
    </lineage>
</organism>
<dbReference type="EMBL" id="CP025014">
    <property type="protein sequence ID" value="AUW46970.1"/>
    <property type="molecule type" value="Genomic_DNA"/>
</dbReference>
<dbReference type="SUPFAM" id="SSF47616">
    <property type="entry name" value="GST C-terminal domain-like"/>
    <property type="match status" value="1"/>
</dbReference>
<dbReference type="PANTHER" id="PTHR42673">
    <property type="entry name" value="MALEYLACETOACETATE ISOMERASE"/>
    <property type="match status" value="1"/>
</dbReference>
<dbReference type="Gene3D" id="3.40.30.10">
    <property type="entry name" value="Glutaredoxin"/>
    <property type="match status" value="1"/>
</dbReference>
<sequence>MLVEYVLPCEKIIEEEATLSGKDTSAMSQAALTISSKNYSSWSLRGWLLCRMAGLDFAEVLVEMDDEARQELLLLSPSVLVPRLTHDDVTVWDTLAIAEYLHEVTPTAGLWPTERAARARCRSVSGEMHSGFHNLRSALPMNLKARHERFKIFSGARPDVERVKAIWSECLEASSGPWLFGTAPTVADAMYAPVCTRFRTYAVELEPRLAAYVETVLSWPLMGEWTEGALIEPDEIVELEVEF</sequence>
<evidence type="ECO:0000259" key="1">
    <source>
        <dbReference type="PROSITE" id="PS50404"/>
    </source>
</evidence>
<keyword evidence="2" id="KW-0808">Transferase</keyword>
<geneLocation type="plasmid" evidence="3">
    <name>prln2</name>
</geneLocation>
<dbReference type="GO" id="GO:0006749">
    <property type="term" value="P:glutathione metabolic process"/>
    <property type="evidence" value="ECO:0007669"/>
    <property type="project" value="TreeGrafter"/>
</dbReference>
<dbReference type="PROSITE" id="PS50404">
    <property type="entry name" value="GST_NTER"/>
    <property type="match status" value="1"/>
</dbReference>
<dbReference type="AlphaFoldDB" id="A0A2K9ZFI6"/>
<dbReference type="Pfam" id="PF13410">
    <property type="entry name" value="GST_C_2"/>
    <property type="match status" value="1"/>
</dbReference>
<protein>
    <submittedName>
        <fullName evidence="2">Glutathione S-transferase</fullName>
    </submittedName>
</protein>
<name>A0A2K9ZFI6_RHILE</name>
<dbReference type="Proteomes" id="UP000238523">
    <property type="component" value="Plasmid pRLN2"/>
</dbReference>
<dbReference type="Gene3D" id="1.20.1050.10">
    <property type="match status" value="1"/>
</dbReference>
<dbReference type="InterPro" id="IPR040079">
    <property type="entry name" value="Glutathione_S-Trfase"/>
</dbReference>
<dbReference type="PANTHER" id="PTHR42673:SF4">
    <property type="entry name" value="MALEYLACETOACETATE ISOMERASE"/>
    <property type="match status" value="1"/>
</dbReference>
<dbReference type="InterPro" id="IPR036282">
    <property type="entry name" value="Glutathione-S-Trfase_C_sf"/>
</dbReference>
<dbReference type="InterPro" id="IPR004045">
    <property type="entry name" value="Glutathione_S-Trfase_N"/>
</dbReference>
<dbReference type="GO" id="GO:0004364">
    <property type="term" value="F:glutathione transferase activity"/>
    <property type="evidence" value="ECO:0007669"/>
    <property type="project" value="TreeGrafter"/>
</dbReference>
<dbReference type="SUPFAM" id="SSF52833">
    <property type="entry name" value="Thioredoxin-like"/>
    <property type="match status" value="1"/>
</dbReference>
<reference evidence="2 3" key="1">
    <citation type="submission" date="2017-11" db="EMBL/GenBank/DDBJ databases">
        <title>Complete genome of Rhizobium leguminosarum Norway, an ineffective micro-symbiont.</title>
        <authorList>
            <person name="Hoffrichter A."/>
            <person name="Liang J."/>
            <person name="Brachmann A."/>
            <person name="Marin M."/>
        </authorList>
    </citation>
    <scope>NUCLEOTIDE SEQUENCE [LARGE SCALE GENOMIC DNA]</scope>
    <source>
        <strain evidence="2 3">Norway</strain>
        <plasmid evidence="3">prln2</plasmid>
    </source>
</reference>
<dbReference type="GO" id="GO:0016034">
    <property type="term" value="F:maleylacetoacetate isomerase activity"/>
    <property type="evidence" value="ECO:0007669"/>
    <property type="project" value="TreeGrafter"/>
</dbReference>
<keyword evidence="2" id="KW-0614">Plasmid</keyword>
<proteinExistence type="predicted"/>
<evidence type="ECO:0000313" key="3">
    <source>
        <dbReference type="Proteomes" id="UP000238523"/>
    </source>
</evidence>
<dbReference type="InterPro" id="IPR036249">
    <property type="entry name" value="Thioredoxin-like_sf"/>
</dbReference>
<dbReference type="SFLD" id="SFLDS00019">
    <property type="entry name" value="Glutathione_Transferase_(cytos"/>
    <property type="match status" value="1"/>
</dbReference>
<dbReference type="CDD" id="cd03194">
    <property type="entry name" value="GST_C_3"/>
    <property type="match status" value="1"/>
</dbReference>
<evidence type="ECO:0000313" key="2">
    <source>
        <dbReference type="EMBL" id="AUW46970.1"/>
    </source>
</evidence>
<gene>
    <name evidence="2" type="ORF">CUJ84_pRLN2000432</name>
</gene>
<dbReference type="Pfam" id="PF13409">
    <property type="entry name" value="GST_N_2"/>
    <property type="match status" value="1"/>
</dbReference>
<accession>A0A2K9ZFI6</accession>